<evidence type="ECO:0000313" key="2">
    <source>
        <dbReference type="EMBL" id="SDI19107.1"/>
    </source>
</evidence>
<gene>
    <name evidence="2" type="ORF">SAMN05444695_105302</name>
</gene>
<organism evidence="2 3">
    <name type="scientific">Rhodococcus triatomae</name>
    <dbReference type="NCBI Taxonomy" id="300028"/>
    <lineage>
        <taxon>Bacteria</taxon>
        <taxon>Bacillati</taxon>
        <taxon>Actinomycetota</taxon>
        <taxon>Actinomycetes</taxon>
        <taxon>Mycobacteriales</taxon>
        <taxon>Nocardiaceae</taxon>
        <taxon>Rhodococcus</taxon>
    </lineage>
</organism>
<accession>A0A1G8IJZ1</accession>
<protein>
    <submittedName>
        <fullName evidence="2">Multicomponent Na+:H+ antiporter subunit G</fullName>
    </submittedName>
</protein>
<proteinExistence type="inferred from homology"/>
<evidence type="ECO:0000313" key="3">
    <source>
        <dbReference type="Proteomes" id="UP000183263"/>
    </source>
</evidence>
<comment type="similarity">
    <text evidence="1">Belongs to the CPA3 antiporters (TC 2.A.63) subunit G family.</text>
</comment>
<dbReference type="InterPro" id="IPR005133">
    <property type="entry name" value="PhaG_MnhG_YufB"/>
</dbReference>
<keyword evidence="3" id="KW-1185">Reference proteome</keyword>
<dbReference type="AlphaFoldDB" id="A0A1G8IJZ1"/>
<dbReference type="EMBL" id="FNDN01000005">
    <property type="protein sequence ID" value="SDI19107.1"/>
    <property type="molecule type" value="Genomic_DNA"/>
</dbReference>
<reference evidence="2 3" key="1">
    <citation type="submission" date="2016-10" db="EMBL/GenBank/DDBJ databases">
        <authorList>
            <person name="de Groot N.N."/>
        </authorList>
    </citation>
    <scope>NUCLEOTIDE SEQUENCE [LARGE SCALE GENOMIC DNA]</scope>
    <source>
        <strain evidence="2 3">DSM 44892</strain>
    </source>
</reference>
<dbReference type="PANTHER" id="PTHR34703">
    <property type="entry name" value="ANTIPORTER SUBUNIT MNHG2-RELATED"/>
    <property type="match status" value="1"/>
</dbReference>
<dbReference type="Pfam" id="PF03334">
    <property type="entry name" value="PhaG_MnhG_YufB"/>
    <property type="match status" value="1"/>
</dbReference>
<name>A0A1G8IJZ1_9NOCA</name>
<evidence type="ECO:0000256" key="1">
    <source>
        <dbReference type="ARBA" id="ARBA00008404"/>
    </source>
</evidence>
<sequence length="131" mass="12597">MNANEIVGAVLLVAGALVFAAGALGLLRLPDAYARISAITTASGLGISLLILGVLLLDPSVANAVKAGAAIVINLATSAVGGNALGRAAYLVGAPLSARTGYDELGSAGQGGSGQADPGEGDTGQETGPTR</sequence>
<dbReference type="RefSeq" id="WP_074700636.1">
    <property type="nucleotide sequence ID" value="NZ_CP048813.1"/>
</dbReference>
<dbReference type="OrthoDB" id="3430023at2"/>
<dbReference type="PANTHER" id="PTHR34703:SF1">
    <property type="entry name" value="ANTIPORTER SUBUNIT MNHG2-RELATED"/>
    <property type="match status" value="1"/>
</dbReference>
<dbReference type="Proteomes" id="UP000183263">
    <property type="component" value="Unassembled WGS sequence"/>
</dbReference>
<dbReference type="GO" id="GO:0015385">
    <property type="term" value="F:sodium:proton antiporter activity"/>
    <property type="evidence" value="ECO:0007669"/>
    <property type="project" value="TreeGrafter"/>
</dbReference>